<gene>
    <name evidence="2" type="ORF">UFOPK2242_01010</name>
    <name evidence="3" type="ORF">UFOPK2996_01295</name>
</gene>
<dbReference type="Pfam" id="PF21645">
    <property type="entry name" value="FakA-like_M"/>
    <property type="match status" value="1"/>
</dbReference>
<dbReference type="Pfam" id="PF02734">
    <property type="entry name" value="Dak2"/>
    <property type="match status" value="1"/>
</dbReference>
<dbReference type="InterPro" id="IPR004007">
    <property type="entry name" value="DhaL_dom"/>
</dbReference>
<dbReference type="Pfam" id="PF13684">
    <property type="entry name" value="FakA-like_C"/>
    <property type="match status" value="1"/>
</dbReference>
<dbReference type="PROSITE" id="PS51480">
    <property type="entry name" value="DHAL"/>
    <property type="match status" value="1"/>
</dbReference>
<dbReference type="NCBIfam" id="TIGR03599">
    <property type="entry name" value="YloV"/>
    <property type="match status" value="1"/>
</dbReference>
<dbReference type="AlphaFoldDB" id="A0A6J6LIQ3"/>
<dbReference type="GO" id="GO:0006071">
    <property type="term" value="P:glycerol metabolic process"/>
    <property type="evidence" value="ECO:0007669"/>
    <property type="project" value="InterPro"/>
</dbReference>
<dbReference type="InterPro" id="IPR036117">
    <property type="entry name" value="DhaL_dom_sf"/>
</dbReference>
<dbReference type="EMBL" id="CAFAAH010000205">
    <property type="protein sequence ID" value="CAB4805359.1"/>
    <property type="molecule type" value="Genomic_DNA"/>
</dbReference>
<accession>A0A6J6LIQ3</accession>
<reference evidence="2" key="1">
    <citation type="submission" date="2020-05" db="EMBL/GenBank/DDBJ databases">
        <authorList>
            <person name="Chiriac C."/>
            <person name="Salcher M."/>
            <person name="Ghai R."/>
            <person name="Kavagutti S V."/>
        </authorList>
    </citation>
    <scope>NUCLEOTIDE SEQUENCE</scope>
</reference>
<sequence>MPSLETLSAADLRQVLIRFRDALRGHQEELNRLNVYPVPDGDTGTNMTLTLETVASELRTAETMDEVCEAIAHGSLMGARGNSGVITSQILRGLAETFRPTDSIGPIELVAALRRAADAAYQAVMRPVEGTILTVARETAEAAENVTPSSLEAVLLAASAGAEDSVLHTPDLLPALRDAGVVDAGGRGYTLLIDAFLEVVSGRPIPESVLGDPLNIVRAHLAGEGIASLRYEVMFLLEAPESTIDAFKAAWMALGDSIVVVGSDGLWNCHVHTDDIGGSIEAGIDAGRPRSIRVTDLIEQVEEEQWVRDHDSEDNSQSDEEQVATAVVSVGVGIGVNRLLRSLGVHEIVAGGQSMNPSTAQILEAVERCPADSVIVLPNNKNIIPVAQQVNALSTKRVEVLSTVSVLEALSALFTYDPDSDCAVNLAAMGSAANGVRAGEVTQAVRDSSAECGPIKEGDWLAIGPNGIGSTATSAAGAAFALVDSLVDEDSEIVTVLVGTDARPAEVERLREHLRARHPHVEVEVHEGGQPLYPYLIGVE</sequence>
<organism evidence="2">
    <name type="scientific">freshwater metagenome</name>
    <dbReference type="NCBI Taxonomy" id="449393"/>
    <lineage>
        <taxon>unclassified sequences</taxon>
        <taxon>metagenomes</taxon>
        <taxon>ecological metagenomes</taxon>
    </lineage>
</organism>
<dbReference type="InterPro" id="IPR048394">
    <property type="entry name" value="FakA-like_M"/>
</dbReference>
<dbReference type="Gene3D" id="1.25.40.340">
    <property type="match status" value="1"/>
</dbReference>
<evidence type="ECO:0000313" key="3">
    <source>
        <dbReference type="EMBL" id="CAB4805359.1"/>
    </source>
</evidence>
<dbReference type="PANTHER" id="PTHR33434">
    <property type="entry name" value="DEGV DOMAIN-CONTAINING PROTEIN DR_1986-RELATED"/>
    <property type="match status" value="1"/>
</dbReference>
<proteinExistence type="predicted"/>
<evidence type="ECO:0000313" key="2">
    <source>
        <dbReference type="EMBL" id="CAB4661740.1"/>
    </source>
</evidence>
<dbReference type="SMART" id="SM01120">
    <property type="entry name" value="Dak2"/>
    <property type="match status" value="1"/>
</dbReference>
<dbReference type="InterPro" id="IPR033470">
    <property type="entry name" value="FakA-like_C"/>
</dbReference>
<dbReference type="PANTHER" id="PTHR33434:SF4">
    <property type="entry name" value="PHOSPHATASE PROTEIN"/>
    <property type="match status" value="1"/>
</dbReference>
<feature type="domain" description="DhaL" evidence="1">
    <location>
        <begin position="10"/>
        <end position="198"/>
    </location>
</feature>
<dbReference type="GO" id="GO:0004371">
    <property type="term" value="F:glycerone kinase activity"/>
    <property type="evidence" value="ECO:0007669"/>
    <property type="project" value="InterPro"/>
</dbReference>
<dbReference type="InterPro" id="IPR050270">
    <property type="entry name" value="DegV_domain_contain"/>
</dbReference>
<dbReference type="EMBL" id="CAEZWM010000126">
    <property type="protein sequence ID" value="CAB4661740.1"/>
    <property type="molecule type" value="Genomic_DNA"/>
</dbReference>
<dbReference type="SUPFAM" id="SSF101473">
    <property type="entry name" value="DhaL-like"/>
    <property type="match status" value="1"/>
</dbReference>
<evidence type="ECO:0000259" key="1">
    <source>
        <dbReference type="PROSITE" id="PS51480"/>
    </source>
</evidence>
<name>A0A6J6LIQ3_9ZZZZ</name>
<protein>
    <submittedName>
        <fullName evidence="2">Unannotated protein</fullName>
    </submittedName>
</protein>
<dbReference type="SMART" id="SM01121">
    <property type="entry name" value="Dak1_2"/>
    <property type="match status" value="1"/>
</dbReference>
<dbReference type="InterPro" id="IPR019986">
    <property type="entry name" value="YloV-like"/>
</dbReference>